<dbReference type="Pfam" id="PF08680">
    <property type="entry name" value="DUF1779"/>
    <property type="match status" value="1"/>
</dbReference>
<feature type="chain" id="PRO_5012691089" description="TATA-box binding" evidence="1">
    <location>
        <begin position="21"/>
        <end position="239"/>
    </location>
</feature>
<keyword evidence="3" id="KW-1185">Reference proteome</keyword>
<evidence type="ECO:0000256" key="1">
    <source>
        <dbReference type="SAM" id="SignalP"/>
    </source>
</evidence>
<dbReference type="Gene3D" id="3.30.2030.10">
    <property type="entry name" value="YwmB-like"/>
    <property type="match status" value="1"/>
</dbReference>
<accession>A0A220U2W0</accession>
<evidence type="ECO:0008006" key="4">
    <source>
        <dbReference type="Google" id="ProtNLM"/>
    </source>
</evidence>
<dbReference type="KEGG" id="vil:CFK37_07915"/>
<dbReference type="AlphaFoldDB" id="A0A220U2W0"/>
<dbReference type="SUPFAM" id="SSF143842">
    <property type="entry name" value="YwmB-like"/>
    <property type="match status" value="1"/>
</dbReference>
<feature type="signal peptide" evidence="1">
    <location>
        <begin position="1"/>
        <end position="20"/>
    </location>
</feature>
<organism evidence="2 3">
    <name type="scientific">Virgibacillus phasianinus</name>
    <dbReference type="NCBI Taxonomy" id="2017483"/>
    <lineage>
        <taxon>Bacteria</taxon>
        <taxon>Bacillati</taxon>
        <taxon>Bacillota</taxon>
        <taxon>Bacilli</taxon>
        <taxon>Bacillales</taxon>
        <taxon>Bacillaceae</taxon>
        <taxon>Virgibacillus</taxon>
    </lineage>
</organism>
<evidence type="ECO:0000313" key="3">
    <source>
        <dbReference type="Proteomes" id="UP000198312"/>
    </source>
</evidence>
<dbReference type="EMBL" id="CP022315">
    <property type="protein sequence ID" value="ASK62093.1"/>
    <property type="molecule type" value="Genomic_DNA"/>
</dbReference>
<dbReference type="OrthoDB" id="2962597at2"/>
<dbReference type="Gene3D" id="3.30.360.40">
    <property type="entry name" value="YwmB-like"/>
    <property type="match status" value="1"/>
</dbReference>
<protein>
    <recommendedName>
        <fullName evidence="4">TATA-box binding</fullName>
    </recommendedName>
</protein>
<gene>
    <name evidence="2" type="ORF">CFK37_07915</name>
</gene>
<reference evidence="2 3" key="1">
    <citation type="submission" date="2017-07" db="EMBL/GenBank/DDBJ databases">
        <title>Virgibacillus sp. LM2416.</title>
        <authorList>
            <person name="Tak E.J."/>
            <person name="Bae J.-W."/>
        </authorList>
    </citation>
    <scope>NUCLEOTIDE SEQUENCE [LARGE SCALE GENOMIC DNA]</scope>
    <source>
        <strain evidence="2 3">LM2416</strain>
    </source>
</reference>
<keyword evidence="1" id="KW-0732">Signal</keyword>
<dbReference type="Proteomes" id="UP000198312">
    <property type="component" value="Chromosome"/>
</dbReference>
<evidence type="ECO:0000313" key="2">
    <source>
        <dbReference type="EMBL" id="ASK62093.1"/>
    </source>
</evidence>
<sequence length="239" mass="27515">MKKIAIILILILFMTNHVSAHNKPLSQGEMIQLANLTASSKLTIDHWQVTLKENIPKARLQDYINEWKNSYLDTYSEDENVIKYTFRNVHKNENLVESYIVIIPKNSSYQSELIAVVSGQDWNTTTKHKYQELQKSIIRHYFSENATKFACLTTASDDTIKGVYLINSVKEKLQLQQITTQTDNVEKSMHKKIIYGYTPLWTQNFNILDKPVNVNIAITNTTNGETKLTIGTPILITEY</sequence>
<dbReference type="InterPro" id="IPR036209">
    <property type="entry name" value="YwmB-like_sf"/>
</dbReference>
<proteinExistence type="predicted"/>
<dbReference type="InterPro" id="IPR014794">
    <property type="entry name" value="DUF1779"/>
</dbReference>
<dbReference type="RefSeq" id="WP_089061353.1">
    <property type="nucleotide sequence ID" value="NZ_CP022315.1"/>
</dbReference>
<name>A0A220U2W0_9BACI</name>